<gene>
    <name evidence="15" type="ORF">E6O51_02015</name>
</gene>
<comment type="caution">
    <text evidence="15">The sequence shown here is derived from an EMBL/GenBank/DDBJ whole genome shotgun (WGS) entry which is preliminary data.</text>
</comment>
<evidence type="ECO:0000256" key="6">
    <source>
        <dbReference type="ARBA" id="ARBA00023077"/>
    </source>
</evidence>
<dbReference type="Proteomes" id="UP000307956">
    <property type="component" value="Unassembled WGS sequence"/>
</dbReference>
<evidence type="ECO:0008006" key="17">
    <source>
        <dbReference type="Google" id="ProtNLM"/>
    </source>
</evidence>
<keyword evidence="3 10" id="KW-0813">Transport</keyword>
<dbReference type="InterPro" id="IPR036942">
    <property type="entry name" value="Beta-barrel_TonB_sf"/>
</dbReference>
<dbReference type="PROSITE" id="PS52016">
    <property type="entry name" value="TONB_DEPENDENT_REC_3"/>
    <property type="match status" value="1"/>
</dbReference>
<keyword evidence="8" id="KW-0675">Receptor</keyword>
<evidence type="ECO:0000313" key="15">
    <source>
        <dbReference type="EMBL" id="THF64123.1"/>
    </source>
</evidence>
<dbReference type="SUPFAM" id="SSF56935">
    <property type="entry name" value="Porins"/>
    <property type="match status" value="1"/>
</dbReference>
<evidence type="ECO:0000259" key="14">
    <source>
        <dbReference type="Pfam" id="PF07715"/>
    </source>
</evidence>
<sequence length="1193" mass="133313">MASPDAGRRGVHGELLLRGAGAAAGLSGRKRTNSHARSPTSNDKNHRWRAGQKKISPIENDSQGDDNCHYCLPKAGPSIRLVRSPCGRPCPPDGAKGNARPARGPVHPFDEETPFMQVKPQPAKLALLISALFMLNPPLHAQPTEQDVPAAAESADGRQPEAAELSPVVVTGQRTRDEAGHDAVYEKDISNVYVDRQYMERYRGVSVGDALAGMNGVYNTDNRNGAALFPNIRGLSGNGRIPVTVDGTVQSIDVWMGRQGINNRNYVDPNLFRSIEVEKGPSMTRGLKSGIGGSVNIRTIDAEDIIGEGKNWGLELKLGTASNSIKDSTDAHSLAGKDYRDIPGAVTAAPLGTPGLLFIEPQDKRRSRNDTRLFNMDDRKLFLSGAYRHDVFDVLAAYSNTRRGNYFAGKKGASDYMQNERTNPTILNSTKGMYPNIARLFAPGWEVPYTSTELESLLLKTNWKLPDGQKLSFSYTRNDLNFAELPSSITGDYIYRLDGNQYLDQGKDTIQYPFPLTTVDQDIYRLGYQWKPADSRWIDLDVGLWQTDSRSRRYQNGDYTYQMKAADWTWDDWTWCNYGNASGCRNPALIGTPEPVKGPNTDDQYTVFIGNEIQTRSTRSGVDLSNRFRFSDRLALTATADWQYERQKDHTPVETSVMGMGIAPSKFGPASGRRQEYGAGAVAEWRATDRLQLSAGTRYGAYWAYDDELDSRRAERAELWKSTAVNTHQQLKYRRLVSDDEMATMAGITNLQADAQTAFFAWMMAGGGLGVDPATGELIFTGVTSGPIFDAMRATAAAAGAASEAFNDYKTANNITDPWVDSSTGLRWWHTYAAVPLQDGKPDSGQNPFHNGSIDLDETVENPQGQAGTFNKYQIFAPPGFGGDYVSQPSADPWKRPETQRAHAWSHMLAASYLLGERARVYARYSSMPRFPSILEIANRTGIVGGEFLYSSPKPERNDAWEVGYAYDLGGLLPQLRRADVKLSYFHNTIRDFYDRTINMAMIQFDRKIMSGVELQSRFDTGRFYGGLGATWRERQDMCDKDYAVFLDPHYSRLPECMEGGFPGTLSFASMQPRYSINLDLGARLLEHRLDLGVRLRYHSRTENKKLERLLRRYNSSESGYAYPLNITTGTIRPYYWQAVKLIDLYAEYRFDRNTTLRLSVENLTDRYYLDPLNRVAVPGPGRTVMLDAAFRF</sequence>
<evidence type="ECO:0000256" key="2">
    <source>
        <dbReference type="ARBA" id="ARBA00009810"/>
    </source>
</evidence>
<keyword evidence="5 10" id="KW-0812">Transmembrane</keyword>
<protein>
    <recommendedName>
        <fullName evidence="17">TonB-dependent receptor</fullName>
    </recommendedName>
</protein>
<reference evidence="15 16" key="1">
    <citation type="submission" date="2019-04" db="EMBL/GenBank/DDBJ databases">
        <title>Azoarcus rhizosphaerae sp. nov. isolated from rhizosphere of Ficus religiosa.</title>
        <authorList>
            <person name="Lin S.-Y."/>
            <person name="Hameed A."/>
            <person name="Hsu Y.-H."/>
            <person name="Young C.-C."/>
        </authorList>
    </citation>
    <scope>NUCLEOTIDE SEQUENCE [LARGE SCALE GENOMIC DNA]</scope>
    <source>
        <strain evidence="15 16">CC-YHH848</strain>
    </source>
</reference>
<dbReference type="InterPro" id="IPR000531">
    <property type="entry name" value="Beta-barrel_TonB"/>
</dbReference>
<dbReference type="Gene3D" id="2.40.170.20">
    <property type="entry name" value="TonB-dependent receptor, beta-barrel domain"/>
    <property type="match status" value="2"/>
</dbReference>
<evidence type="ECO:0000259" key="13">
    <source>
        <dbReference type="Pfam" id="PF00593"/>
    </source>
</evidence>
<proteinExistence type="inferred from homology"/>
<evidence type="ECO:0000256" key="3">
    <source>
        <dbReference type="ARBA" id="ARBA00022448"/>
    </source>
</evidence>
<evidence type="ECO:0000256" key="7">
    <source>
        <dbReference type="ARBA" id="ARBA00023136"/>
    </source>
</evidence>
<evidence type="ECO:0000256" key="4">
    <source>
        <dbReference type="ARBA" id="ARBA00022452"/>
    </source>
</evidence>
<feature type="region of interest" description="Disordered" evidence="12">
    <location>
        <begin position="143"/>
        <end position="179"/>
    </location>
</feature>
<evidence type="ECO:0000256" key="12">
    <source>
        <dbReference type="SAM" id="MobiDB-lite"/>
    </source>
</evidence>
<keyword evidence="9 10" id="KW-0998">Cell outer membrane</keyword>
<name>A0A4S4AWU8_9RHOO</name>
<evidence type="ECO:0000313" key="16">
    <source>
        <dbReference type="Proteomes" id="UP000307956"/>
    </source>
</evidence>
<dbReference type="OrthoDB" id="6046653at2"/>
<dbReference type="GO" id="GO:0015344">
    <property type="term" value="F:siderophore uptake transmembrane transporter activity"/>
    <property type="evidence" value="ECO:0007669"/>
    <property type="project" value="TreeGrafter"/>
</dbReference>
<dbReference type="PANTHER" id="PTHR30069:SF41">
    <property type="entry name" value="HEME_HEMOPEXIN UTILIZATION PROTEIN C"/>
    <property type="match status" value="1"/>
</dbReference>
<keyword evidence="6 11" id="KW-0798">TonB box</keyword>
<comment type="similarity">
    <text evidence="2 10 11">Belongs to the TonB-dependent receptor family.</text>
</comment>
<dbReference type="Pfam" id="PF00593">
    <property type="entry name" value="TonB_dep_Rec_b-barrel"/>
    <property type="match status" value="1"/>
</dbReference>
<organism evidence="15 16">
    <name type="scientific">Pseudothauera rhizosphaerae</name>
    <dbReference type="NCBI Taxonomy" id="2565932"/>
    <lineage>
        <taxon>Bacteria</taxon>
        <taxon>Pseudomonadati</taxon>
        <taxon>Pseudomonadota</taxon>
        <taxon>Betaproteobacteria</taxon>
        <taxon>Rhodocyclales</taxon>
        <taxon>Zoogloeaceae</taxon>
        <taxon>Pseudothauera</taxon>
    </lineage>
</organism>
<keyword evidence="4 10" id="KW-1134">Transmembrane beta strand</keyword>
<evidence type="ECO:0000256" key="10">
    <source>
        <dbReference type="PROSITE-ProRule" id="PRU01360"/>
    </source>
</evidence>
<keyword evidence="16" id="KW-1185">Reference proteome</keyword>
<feature type="domain" description="TonB-dependent receptor-like beta-barrel" evidence="13">
    <location>
        <begin position="884"/>
        <end position="1164"/>
    </location>
</feature>
<dbReference type="InterPro" id="IPR037066">
    <property type="entry name" value="Plug_dom_sf"/>
</dbReference>
<comment type="subcellular location">
    <subcellularLocation>
        <location evidence="1 10">Cell outer membrane</location>
        <topology evidence="1 10">Multi-pass membrane protein</topology>
    </subcellularLocation>
</comment>
<keyword evidence="7 10" id="KW-0472">Membrane</keyword>
<dbReference type="PANTHER" id="PTHR30069">
    <property type="entry name" value="TONB-DEPENDENT OUTER MEMBRANE RECEPTOR"/>
    <property type="match status" value="1"/>
</dbReference>
<feature type="domain" description="TonB-dependent receptor plug" evidence="14">
    <location>
        <begin position="193"/>
        <end position="293"/>
    </location>
</feature>
<dbReference type="Pfam" id="PF07715">
    <property type="entry name" value="Plug"/>
    <property type="match status" value="1"/>
</dbReference>
<accession>A0A4S4AWU8</accession>
<dbReference type="GO" id="GO:0009279">
    <property type="term" value="C:cell outer membrane"/>
    <property type="evidence" value="ECO:0007669"/>
    <property type="project" value="UniProtKB-SubCell"/>
</dbReference>
<dbReference type="Gene3D" id="2.170.130.10">
    <property type="entry name" value="TonB-dependent receptor, plug domain"/>
    <property type="match status" value="1"/>
</dbReference>
<dbReference type="InterPro" id="IPR012910">
    <property type="entry name" value="Plug_dom"/>
</dbReference>
<dbReference type="EMBL" id="SSOD01000002">
    <property type="protein sequence ID" value="THF64123.1"/>
    <property type="molecule type" value="Genomic_DNA"/>
</dbReference>
<evidence type="ECO:0000256" key="5">
    <source>
        <dbReference type="ARBA" id="ARBA00022692"/>
    </source>
</evidence>
<dbReference type="AlphaFoldDB" id="A0A4S4AWU8"/>
<evidence type="ECO:0000256" key="11">
    <source>
        <dbReference type="RuleBase" id="RU003357"/>
    </source>
</evidence>
<evidence type="ECO:0000256" key="8">
    <source>
        <dbReference type="ARBA" id="ARBA00023170"/>
    </source>
</evidence>
<evidence type="ECO:0000256" key="1">
    <source>
        <dbReference type="ARBA" id="ARBA00004571"/>
    </source>
</evidence>
<feature type="region of interest" description="Disordered" evidence="12">
    <location>
        <begin position="22"/>
        <end position="65"/>
    </location>
</feature>
<dbReference type="GO" id="GO:0044718">
    <property type="term" value="P:siderophore transmembrane transport"/>
    <property type="evidence" value="ECO:0007669"/>
    <property type="project" value="TreeGrafter"/>
</dbReference>
<evidence type="ECO:0000256" key="9">
    <source>
        <dbReference type="ARBA" id="ARBA00023237"/>
    </source>
</evidence>
<dbReference type="InterPro" id="IPR039426">
    <property type="entry name" value="TonB-dep_rcpt-like"/>
</dbReference>